<dbReference type="InterPro" id="IPR021783">
    <property type="entry name" value="DUF3348"/>
</dbReference>
<evidence type="ECO:0000313" key="1">
    <source>
        <dbReference type="EMBL" id="TCS37382.1"/>
    </source>
</evidence>
<proteinExistence type="predicted"/>
<dbReference type="Proteomes" id="UP000295382">
    <property type="component" value="Unassembled WGS sequence"/>
</dbReference>
<dbReference type="AlphaFoldDB" id="A0A4R3HW62"/>
<accession>A0A4R3HW62</accession>
<dbReference type="EMBL" id="SLZQ01000004">
    <property type="protein sequence ID" value="TCS37382.1"/>
    <property type="molecule type" value="Genomic_DNA"/>
</dbReference>
<dbReference type="Pfam" id="PF11828">
    <property type="entry name" value="DUF3348"/>
    <property type="match status" value="1"/>
</dbReference>
<sequence length="255" mass="28598">MLTRTKFHSSQLIRCLADLDILDAADSGNAFAETLGSWIHFADAITLSAVHSSSTDGSLKALPKLHQEEHAGACAAASAEFNRIQTLLVDSVKKSCSPNPGKSHIKLPAPDVDLPADFKNAYAPYRRFYEAHQRDMELSIQPLRFNVRAALAKTSPQLKKLAELDAVLEKIFHDRERHLLSKVPVLLKTRFDQLFKEHQQKLADMQQADNPAGWMKPGAWLARFCNDMQMLLLAEVELRLQPTMGLVESFKQEPQ</sequence>
<keyword evidence="2" id="KW-1185">Reference proteome</keyword>
<organism evidence="1 2">
    <name type="scientific">Paucimonas lemoignei</name>
    <name type="common">Pseudomonas lemoignei</name>
    <dbReference type="NCBI Taxonomy" id="29443"/>
    <lineage>
        <taxon>Bacteria</taxon>
        <taxon>Pseudomonadati</taxon>
        <taxon>Pseudomonadota</taxon>
        <taxon>Betaproteobacteria</taxon>
        <taxon>Burkholderiales</taxon>
        <taxon>Burkholderiaceae</taxon>
        <taxon>Paucimonas</taxon>
    </lineage>
</organism>
<reference evidence="1 2" key="1">
    <citation type="submission" date="2019-03" db="EMBL/GenBank/DDBJ databases">
        <title>Genomic Encyclopedia of Type Strains, Phase IV (KMG-IV): sequencing the most valuable type-strain genomes for metagenomic binning, comparative biology and taxonomic classification.</title>
        <authorList>
            <person name="Goeker M."/>
        </authorList>
    </citation>
    <scope>NUCLEOTIDE SEQUENCE [LARGE SCALE GENOMIC DNA]</scope>
    <source>
        <strain evidence="1 2">DSM 7445</strain>
    </source>
</reference>
<comment type="caution">
    <text evidence="1">The sequence shown here is derived from an EMBL/GenBank/DDBJ whole genome shotgun (WGS) entry which is preliminary data.</text>
</comment>
<name>A0A4R3HW62_PAULE</name>
<evidence type="ECO:0000313" key="2">
    <source>
        <dbReference type="Proteomes" id="UP000295382"/>
    </source>
</evidence>
<gene>
    <name evidence="1" type="ORF">EDC30_104185</name>
</gene>
<protein>
    <submittedName>
        <fullName evidence="1">Uncharacterized protein DUF3348</fullName>
    </submittedName>
</protein>